<evidence type="ECO:0000256" key="2">
    <source>
        <dbReference type="ARBA" id="ARBA00006699"/>
    </source>
</evidence>
<dbReference type="SUPFAM" id="SSF74650">
    <property type="entry name" value="Galactose mutarotase-like"/>
    <property type="match status" value="1"/>
</dbReference>
<evidence type="ECO:0000259" key="9">
    <source>
        <dbReference type="Pfam" id="PF02278"/>
    </source>
</evidence>
<reference evidence="12 13" key="1">
    <citation type="submission" date="2019-02" db="EMBL/GenBank/DDBJ databases">
        <title>Pedobacter sp. RP-3-8 sp. nov., isolated from Arctic soil.</title>
        <authorList>
            <person name="Dahal R.H."/>
        </authorList>
    </citation>
    <scope>NUCLEOTIDE SEQUENCE [LARGE SCALE GENOMIC DNA]</scope>
    <source>
        <strain evidence="12 13">RP-3-8</strain>
    </source>
</reference>
<feature type="signal peptide" evidence="8">
    <location>
        <begin position="1"/>
        <end position="24"/>
    </location>
</feature>
<dbReference type="PANTHER" id="PTHR38481:SF1">
    <property type="entry name" value="HYALURONATE LYASE"/>
    <property type="match status" value="1"/>
</dbReference>
<dbReference type="InterPro" id="IPR003159">
    <property type="entry name" value="Lyase_8_central_dom"/>
</dbReference>
<dbReference type="InterPro" id="IPR004103">
    <property type="entry name" value="Lyase_8_C"/>
</dbReference>
<evidence type="ECO:0000256" key="1">
    <source>
        <dbReference type="ARBA" id="ARBA00001913"/>
    </source>
</evidence>
<feature type="active site" evidence="7">
    <location>
        <position position="316"/>
    </location>
</feature>
<dbReference type="GO" id="GO:0016837">
    <property type="term" value="F:carbon-oxygen lyase activity, acting on polysaccharides"/>
    <property type="evidence" value="ECO:0007669"/>
    <property type="project" value="UniProtKB-ARBA"/>
</dbReference>
<evidence type="ECO:0000259" key="11">
    <source>
        <dbReference type="Pfam" id="PF08124"/>
    </source>
</evidence>
<comment type="cofactor">
    <cofactor evidence="1">
        <name>Ca(2+)</name>
        <dbReference type="ChEBI" id="CHEBI:29108"/>
    </cofactor>
</comment>
<dbReference type="EMBL" id="SJSM01000023">
    <property type="protein sequence ID" value="TCC87445.1"/>
    <property type="molecule type" value="Genomic_DNA"/>
</dbReference>
<dbReference type="Pfam" id="PF02884">
    <property type="entry name" value="Lyase_8_C"/>
    <property type="match status" value="1"/>
</dbReference>
<organism evidence="12 13">
    <name type="scientific">Pedobacter hiemivivus</name>
    <dbReference type="NCBI Taxonomy" id="2530454"/>
    <lineage>
        <taxon>Bacteria</taxon>
        <taxon>Pseudomonadati</taxon>
        <taxon>Bacteroidota</taxon>
        <taxon>Sphingobacteriia</taxon>
        <taxon>Sphingobacteriales</taxon>
        <taxon>Sphingobacteriaceae</taxon>
        <taxon>Pedobacter</taxon>
    </lineage>
</organism>
<dbReference type="InterPro" id="IPR008929">
    <property type="entry name" value="Chondroitin_lyas"/>
</dbReference>
<dbReference type="InterPro" id="IPR011071">
    <property type="entry name" value="Lyase_8-like_C"/>
</dbReference>
<comment type="similarity">
    <text evidence="2">Belongs to the polysaccharide lyase 8 family.</text>
</comment>
<accession>A0A4R0ML96</accession>
<dbReference type="Gene3D" id="2.60.220.10">
    <property type="entry name" value="Polysaccharide lyase family 8-like, C-terminal"/>
    <property type="match status" value="1"/>
</dbReference>
<dbReference type="Proteomes" id="UP000291117">
    <property type="component" value="Unassembled WGS sequence"/>
</dbReference>
<dbReference type="SUPFAM" id="SSF49863">
    <property type="entry name" value="Hyaluronate lyase-like, C-terminal domain"/>
    <property type="match status" value="1"/>
</dbReference>
<dbReference type="InterPro" id="IPR011013">
    <property type="entry name" value="Gal_mutarotase_sf_dom"/>
</dbReference>
<dbReference type="GO" id="GO:0005975">
    <property type="term" value="P:carbohydrate metabolic process"/>
    <property type="evidence" value="ECO:0007669"/>
    <property type="project" value="InterPro"/>
</dbReference>
<evidence type="ECO:0008006" key="14">
    <source>
        <dbReference type="Google" id="ProtNLM"/>
    </source>
</evidence>
<sequence>MAMRTISVFLYLLVSCCLPFKVFAQDSFASKQFNCDSLRIKWCDFLTGGKYNPNDPLIKNKLSIINRNSLSFWKNGFVNDTVNRKTLWLDLKYNKSADITTSYTRLYSMAIAYCSAGTDGYHNEQLRSDILSALEWLYTKKYNERTLIPKTGGNNNWWDYRIGSSEKLNNIIVLLYDQISPEWRAAYVRAIQHAAPAVDGYTGANLVWISRVIAISSIIAQNPSKVSYAVNALSPVFNYVTQGDGFYTDGSFLQHNKHPYSGGYGVNLLSSVAELIYLFPEIPHMIPNATNIYSWVYDSFQPIVYRGGIMSSVMGREIARNNISEHSKGRALTEALILLAHQAPEKEGQRLRSIVKSYIQEDGNKNGFSSIMLTQMASEIMSDKTIVPRTTYITYRQLANMDRAVQQADHYAFMLSMHSSRIYNFESINQENLKGWHLSDGMTYLYNADQKQFEDNFWSTVNYQHLPGTTTEEDLSALTNKISTKSWVGGTAILDKYGVSGMDLSPFGTTLSAKKSWFMLADGIVCLGAGITNQDNKNVFTTIEQRKLSLENSNIFTVDGKIIPGDFDVSDRSNVNWAHLSGSVKGSDIGYYFPEGIKLSMKRMPQSGKWSELRTGTDSTLKTRHYLTLWKGHGNHPIDDNGADLKYAYLLLPGYSAEKVKQYAKSPSIQILENTARVQAVKDIKLGLTAANFWKDTLSSVVVDHKIYLTCDKKAAVMVMENQEGINISLSDPTMLNEGLIHIQINRPVSGLATSAPEITIKQLKPVLQFSVNVKGLKGRSVSAVFKQ</sequence>
<keyword evidence="4 8" id="KW-0732">Signal</keyword>
<evidence type="ECO:0000256" key="5">
    <source>
        <dbReference type="ARBA" id="ARBA00022837"/>
    </source>
</evidence>
<dbReference type="CDD" id="cd01083">
    <property type="entry name" value="GAG_Lyase"/>
    <property type="match status" value="1"/>
</dbReference>
<dbReference type="InterPro" id="IPR012970">
    <property type="entry name" value="Lyase_8_alpha_N"/>
</dbReference>
<dbReference type="InterPro" id="IPR038970">
    <property type="entry name" value="Lyase_8"/>
</dbReference>
<dbReference type="OrthoDB" id="6394136at2"/>
<dbReference type="GO" id="GO:0030246">
    <property type="term" value="F:carbohydrate binding"/>
    <property type="evidence" value="ECO:0007669"/>
    <property type="project" value="InterPro"/>
</dbReference>
<evidence type="ECO:0000256" key="6">
    <source>
        <dbReference type="ARBA" id="ARBA00023239"/>
    </source>
</evidence>
<dbReference type="PANTHER" id="PTHR38481">
    <property type="entry name" value="HYALURONATE LYASE"/>
    <property type="match status" value="1"/>
</dbReference>
<feature type="chain" id="PRO_5020931534" description="Hyaluronate lyase" evidence="8">
    <location>
        <begin position="25"/>
        <end position="788"/>
    </location>
</feature>
<dbReference type="SUPFAM" id="SSF48230">
    <property type="entry name" value="Chondroitin AC/alginate lyase"/>
    <property type="match status" value="1"/>
</dbReference>
<evidence type="ECO:0000256" key="3">
    <source>
        <dbReference type="ARBA" id="ARBA00011245"/>
    </source>
</evidence>
<dbReference type="Pfam" id="PF08124">
    <property type="entry name" value="Lyase_8_N"/>
    <property type="match status" value="1"/>
</dbReference>
<dbReference type="Pfam" id="PF02278">
    <property type="entry name" value="Lyase_8"/>
    <property type="match status" value="1"/>
</dbReference>
<evidence type="ECO:0000256" key="7">
    <source>
        <dbReference type="PIRSR" id="PIRSR638970-1"/>
    </source>
</evidence>
<comment type="subunit">
    <text evidence="3">Monomer.</text>
</comment>
<dbReference type="PROSITE" id="PS51257">
    <property type="entry name" value="PROKAR_LIPOPROTEIN"/>
    <property type="match status" value="1"/>
</dbReference>
<evidence type="ECO:0000313" key="12">
    <source>
        <dbReference type="EMBL" id="TCC87445.1"/>
    </source>
</evidence>
<evidence type="ECO:0000313" key="13">
    <source>
        <dbReference type="Proteomes" id="UP000291117"/>
    </source>
</evidence>
<evidence type="ECO:0000259" key="10">
    <source>
        <dbReference type="Pfam" id="PF02884"/>
    </source>
</evidence>
<dbReference type="AlphaFoldDB" id="A0A4R0ML96"/>
<gene>
    <name evidence="12" type="ORF">EZ444_22740</name>
</gene>
<comment type="caution">
    <text evidence="12">The sequence shown here is derived from an EMBL/GenBank/DDBJ whole genome shotgun (WGS) entry which is preliminary data.</text>
</comment>
<proteinExistence type="inferred from homology"/>
<feature type="active site" evidence="7">
    <location>
        <position position="264"/>
    </location>
</feature>
<evidence type="ECO:0000256" key="4">
    <source>
        <dbReference type="ARBA" id="ARBA00022729"/>
    </source>
</evidence>
<keyword evidence="6" id="KW-0456">Lyase</keyword>
<name>A0A4R0ML96_9SPHI</name>
<feature type="domain" description="Polysaccharide lyase family 8 central" evidence="9">
    <location>
        <begin position="399"/>
        <end position="655"/>
    </location>
</feature>
<keyword evidence="5" id="KW-0106">Calcium</keyword>
<keyword evidence="13" id="KW-1185">Reference proteome</keyword>
<feature type="domain" description="Polysaccharide lyase family 8 C-terminal" evidence="10">
    <location>
        <begin position="670"/>
        <end position="738"/>
    </location>
</feature>
<feature type="active site" evidence="7">
    <location>
        <position position="255"/>
    </location>
</feature>
<dbReference type="InterPro" id="IPR014718">
    <property type="entry name" value="GH-type_carb-bd"/>
</dbReference>
<protein>
    <recommendedName>
        <fullName evidence="14">Hyaluronate lyase</fullName>
    </recommendedName>
</protein>
<dbReference type="Gene3D" id="2.70.98.10">
    <property type="match status" value="1"/>
</dbReference>
<dbReference type="Gene3D" id="1.50.10.100">
    <property type="entry name" value="Chondroitin AC/alginate lyase"/>
    <property type="match status" value="1"/>
</dbReference>
<evidence type="ECO:0000256" key="8">
    <source>
        <dbReference type="SAM" id="SignalP"/>
    </source>
</evidence>
<dbReference type="GO" id="GO:0005576">
    <property type="term" value="C:extracellular region"/>
    <property type="evidence" value="ECO:0007669"/>
    <property type="project" value="InterPro"/>
</dbReference>
<feature type="domain" description="Polysaccharide lyase 8 N-terminal alpha-helical" evidence="11">
    <location>
        <begin position="42"/>
        <end position="356"/>
    </location>
</feature>